<dbReference type="EMBL" id="QRGA01000002">
    <property type="protein sequence ID" value="RDV00220.1"/>
    <property type="molecule type" value="Genomic_DNA"/>
</dbReference>
<dbReference type="AlphaFoldDB" id="A0A3D8K4S3"/>
<name>A0A3D8K4S3_9BURK</name>
<reference evidence="2 3" key="1">
    <citation type="submission" date="2018-08" db="EMBL/GenBank/DDBJ databases">
        <title>Paraburkholderia sp. DHOM06 isolated from forest soil.</title>
        <authorList>
            <person name="Gao Z.-H."/>
            <person name="Qiu L.-H."/>
        </authorList>
    </citation>
    <scope>NUCLEOTIDE SEQUENCE [LARGE SCALE GENOMIC DNA]</scope>
    <source>
        <strain evidence="2 3">DHOM06</strain>
    </source>
</reference>
<dbReference type="InterPro" id="IPR021225">
    <property type="entry name" value="Tlde1_dom"/>
</dbReference>
<dbReference type="OrthoDB" id="6490254at2"/>
<comment type="caution">
    <text evidence="2">The sequence shown here is derived from an EMBL/GenBank/DDBJ whole genome shotgun (WGS) entry which is preliminary data.</text>
</comment>
<evidence type="ECO:0000259" key="1">
    <source>
        <dbReference type="Pfam" id="PF10908"/>
    </source>
</evidence>
<accession>A0A3D8K4S3</accession>
<proteinExistence type="predicted"/>
<dbReference type="RefSeq" id="WP_115532282.1">
    <property type="nucleotide sequence ID" value="NZ_QRGA01000002.1"/>
</dbReference>
<keyword evidence="3" id="KW-1185">Reference proteome</keyword>
<protein>
    <submittedName>
        <fullName evidence="2">DUF2778 domain-containing protein</fullName>
    </submittedName>
</protein>
<dbReference type="Proteomes" id="UP000256838">
    <property type="component" value="Unassembled WGS sequence"/>
</dbReference>
<gene>
    <name evidence="2" type="ORF">DWV00_04050</name>
</gene>
<dbReference type="Pfam" id="PF10908">
    <property type="entry name" value="Tlde1_dom"/>
    <property type="match status" value="1"/>
</dbReference>
<organism evidence="2 3">
    <name type="scientific">Trinickia dinghuensis</name>
    <dbReference type="NCBI Taxonomy" id="2291023"/>
    <lineage>
        <taxon>Bacteria</taxon>
        <taxon>Pseudomonadati</taxon>
        <taxon>Pseudomonadota</taxon>
        <taxon>Betaproteobacteria</taxon>
        <taxon>Burkholderiales</taxon>
        <taxon>Burkholderiaceae</taxon>
        <taxon>Trinickia</taxon>
    </lineage>
</organism>
<evidence type="ECO:0000313" key="2">
    <source>
        <dbReference type="EMBL" id="RDV00220.1"/>
    </source>
</evidence>
<sequence length="160" mass="17532">MPISCQFVLNNAPLTSLSCNGIGIFTAFSGNGTGRDNPAAVDQPDIGPLPPGRYYIVDRESGGIMSGIRDFVLKHFHGTDRTTWFALYRNDGVIDDWTSINGIRRGNFRLHPVGPRRLSEGCIAMVDPGQFKMLRDRLKSTSTISVPGTLMRAYGTVDVL</sequence>
<evidence type="ECO:0000313" key="3">
    <source>
        <dbReference type="Proteomes" id="UP000256838"/>
    </source>
</evidence>
<feature type="domain" description="Tlde1" evidence="1">
    <location>
        <begin position="25"/>
        <end position="148"/>
    </location>
</feature>